<evidence type="ECO:0000313" key="3">
    <source>
        <dbReference type="Proteomes" id="UP001162972"/>
    </source>
</evidence>
<gene>
    <name evidence="2" type="ORF">OIU84_004666</name>
</gene>
<organism evidence="2 3">
    <name type="scientific">Salix udensis</name>
    <dbReference type="NCBI Taxonomy" id="889485"/>
    <lineage>
        <taxon>Eukaryota</taxon>
        <taxon>Viridiplantae</taxon>
        <taxon>Streptophyta</taxon>
        <taxon>Embryophyta</taxon>
        <taxon>Tracheophyta</taxon>
        <taxon>Spermatophyta</taxon>
        <taxon>Magnoliopsida</taxon>
        <taxon>eudicotyledons</taxon>
        <taxon>Gunneridae</taxon>
        <taxon>Pentapetalae</taxon>
        <taxon>rosids</taxon>
        <taxon>fabids</taxon>
        <taxon>Malpighiales</taxon>
        <taxon>Salicaceae</taxon>
        <taxon>Saliceae</taxon>
        <taxon>Salix</taxon>
    </lineage>
</organism>
<keyword evidence="3" id="KW-1185">Reference proteome</keyword>
<sequence length="71" mass="8294">MLSCGEGGREEEEEEEEEEELHRLKEKLEVALNEPRRNQPSLEDLAQEREGPRAMPDAEESSIKNLKRKNF</sequence>
<evidence type="ECO:0000256" key="1">
    <source>
        <dbReference type="SAM" id="MobiDB-lite"/>
    </source>
</evidence>
<proteinExistence type="predicted"/>
<comment type="caution">
    <text evidence="2">The sequence shown here is derived from an EMBL/GenBank/DDBJ whole genome shotgun (WGS) entry which is preliminary data.</text>
</comment>
<evidence type="ECO:0000313" key="2">
    <source>
        <dbReference type="EMBL" id="KAJ6415920.1"/>
    </source>
</evidence>
<reference evidence="2 3" key="1">
    <citation type="journal article" date="2023" name="Int. J. Mol. Sci.">
        <title>De Novo Assembly and Annotation of 11 Diverse Shrub Willow (Salix) Genomes Reveals Novel Gene Organization in Sex-Linked Regions.</title>
        <authorList>
            <person name="Hyden B."/>
            <person name="Feng K."/>
            <person name="Yates T.B."/>
            <person name="Jawdy S."/>
            <person name="Cereghino C."/>
            <person name="Smart L.B."/>
            <person name="Muchero W."/>
        </authorList>
    </citation>
    <scope>NUCLEOTIDE SEQUENCE [LARGE SCALE GENOMIC DNA]</scope>
    <source>
        <tissue evidence="2">Shoot tip</tissue>
    </source>
</reference>
<dbReference type="AlphaFoldDB" id="A0AAD6K4I3"/>
<feature type="compositionally biased region" description="Basic and acidic residues" evidence="1">
    <location>
        <begin position="20"/>
        <end position="37"/>
    </location>
</feature>
<feature type="region of interest" description="Disordered" evidence="1">
    <location>
        <begin position="1"/>
        <end position="71"/>
    </location>
</feature>
<name>A0AAD6K4I3_9ROSI</name>
<accession>A0AAD6K4I3</accession>
<feature type="compositionally biased region" description="Acidic residues" evidence="1">
    <location>
        <begin position="9"/>
        <end position="19"/>
    </location>
</feature>
<protein>
    <submittedName>
        <fullName evidence="2">Uncharacterized protein</fullName>
    </submittedName>
</protein>
<dbReference type="EMBL" id="JAPFFJ010000012">
    <property type="protein sequence ID" value="KAJ6415920.1"/>
    <property type="molecule type" value="Genomic_DNA"/>
</dbReference>
<dbReference type="Proteomes" id="UP001162972">
    <property type="component" value="Chromosome 3"/>
</dbReference>